<reference evidence="2 3" key="1">
    <citation type="journal article" date="2016" name="Nat. Commun.">
        <title>Thousands of microbial genomes shed light on interconnected biogeochemical processes in an aquifer system.</title>
        <authorList>
            <person name="Anantharaman K."/>
            <person name="Brown C.T."/>
            <person name="Hug L.A."/>
            <person name="Sharon I."/>
            <person name="Castelle C.J."/>
            <person name="Probst A.J."/>
            <person name="Thomas B.C."/>
            <person name="Singh A."/>
            <person name="Wilkins M.J."/>
            <person name="Karaoz U."/>
            <person name="Brodie E.L."/>
            <person name="Williams K.H."/>
            <person name="Hubbard S.S."/>
            <person name="Banfield J.F."/>
        </authorList>
    </citation>
    <scope>NUCLEOTIDE SEQUENCE [LARGE SCALE GENOMIC DNA]</scope>
</reference>
<dbReference type="InterPro" id="IPR029063">
    <property type="entry name" value="SAM-dependent_MTases_sf"/>
</dbReference>
<dbReference type="STRING" id="1802056.A2954_03265"/>
<dbReference type="PANTHER" id="PTHR43861:SF6">
    <property type="entry name" value="METHYLTRANSFERASE TYPE 11"/>
    <property type="match status" value="1"/>
</dbReference>
<dbReference type="SUPFAM" id="SSF53335">
    <property type="entry name" value="S-adenosyl-L-methionine-dependent methyltransferases"/>
    <property type="match status" value="1"/>
</dbReference>
<name>A0A1F7I7X7_9BACT</name>
<keyword evidence="1" id="KW-1133">Transmembrane helix</keyword>
<keyword evidence="1" id="KW-0472">Membrane</keyword>
<dbReference type="AlphaFoldDB" id="A0A1F7I7X7"/>
<dbReference type="Pfam" id="PF13489">
    <property type="entry name" value="Methyltransf_23"/>
    <property type="match status" value="1"/>
</dbReference>
<comment type="caution">
    <text evidence="2">The sequence shown here is derived from an EMBL/GenBank/DDBJ whole genome shotgun (WGS) entry which is preliminary data.</text>
</comment>
<evidence type="ECO:0000313" key="3">
    <source>
        <dbReference type="Proteomes" id="UP000177698"/>
    </source>
</evidence>
<gene>
    <name evidence="2" type="ORF">A2954_03265</name>
</gene>
<evidence type="ECO:0000256" key="1">
    <source>
        <dbReference type="SAM" id="Phobius"/>
    </source>
</evidence>
<dbReference type="Proteomes" id="UP000177698">
    <property type="component" value="Unassembled WGS sequence"/>
</dbReference>
<organism evidence="2 3">
    <name type="scientific">Candidatus Roizmanbacteria bacterium RIFCSPLOWO2_01_FULL_37_12</name>
    <dbReference type="NCBI Taxonomy" id="1802056"/>
    <lineage>
        <taxon>Bacteria</taxon>
        <taxon>Candidatus Roizmaniibacteriota</taxon>
    </lineage>
</organism>
<evidence type="ECO:0008006" key="4">
    <source>
        <dbReference type="Google" id="ProtNLM"/>
    </source>
</evidence>
<evidence type="ECO:0000313" key="2">
    <source>
        <dbReference type="EMBL" id="OGK39471.1"/>
    </source>
</evidence>
<proteinExistence type="predicted"/>
<dbReference type="CDD" id="cd02440">
    <property type="entry name" value="AdoMet_MTases"/>
    <property type="match status" value="1"/>
</dbReference>
<feature type="transmembrane region" description="Helical" evidence="1">
    <location>
        <begin position="288"/>
        <end position="310"/>
    </location>
</feature>
<keyword evidence="1" id="KW-0812">Transmembrane</keyword>
<dbReference type="EMBL" id="MGAG01000041">
    <property type="protein sequence ID" value="OGK39471.1"/>
    <property type="molecule type" value="Genomic_DNA"/>
</dbReference>
<dbReference type="Gene3D" id="3.40.50.150">
    <property type="entry name" value="Vaccinia Virus protein VP39"/>
    <property type="match status" value="1"/>
</dbReference>
<sequence>MLNCKICNYKQIKFFHKIKIYSYYLCARCQTLFLTPIPSSSNIANFYKKNFQYPAGVTNEKLIRFRASVILKNLKKMNSNGKTLLDIGSGFGYFIDEAQKIDLKVTGIEPSKNLFSTLNKHLIKVEIKNLDFEQYYAQNTLKKFDFVTIIHTIEHVRNPKTIINKALKLLKPGGVLYIETPNLDSHLFRVEKYNYTFLTPPDHIWLFSKKSFHYILQDNLKIQIEKISSYSFPEHFMGILKYFFKKRILTGHPEFISGSESKKQMLKLVQHDKKRTLTSFKYLVVDKFFAPLLTPLLNLGIYGSILELYIRKK</sequence>
<accession>A0A1F7I7X7</accession>
<protein>
    <recommendedName>
        <fullName evidence="4">Methyltransferase type 11 domain-containing protein</fullName>
    </recommendedName>
</protein>
<dbReference type="PANTHER" id="PTHR43861">
    <property type="entry name" value="TRANS-ACONITATE 2-METHYLTRANSFERASE-RELATED"/>
    <property type="match status" value="1"/>
</dbReference>